<gene>
    <name evidence="1" type="ORF">EVA_19832</name>
</gene>
<accession>J9FR93</accession>
<protein>
    <submittedName>
        <fullName evidence="1">Secreted protein</fullName>
    </submittedName>
</protein>
<evidence type="ECO:0000313" key="1">
    <source>
        <dbReference type="EMBL" id="EJW92062.1"/>
    </source>
</evidence>
<organism evidence="1">
    <name type="scientific">gut metagenome</name>
    <dbReference type="NCBI Taxonomy" id="749906"/>
    <lineage>
        <taxon>unclassified sequences</taxon>
        <taxon>metagenomes</taxon>
        <taxon>organismal metagenomes</taxon>
    </lineage>
</organism>
<reference evidence="1" key="1">
    <citation type="journal article" date="2012" name="PLoS ONE">
        <title>Gene sets for utilization of primary and secondary nutrition supplies in the distal gut of endangered iberian lynx.</title>
        <authorList>
            <person name="Alcaide M."/>
            <person name="Messina E."/>
            <person name="Richter M."/>
            <person name="Bargiela R."/>
            <person name="Peplies J."/>
            <person name="Huws S.A."/>
            <person name="Newbold C.J."/>
            <person name="Golyshin P.N."/>
            <person name="Simon M.A."/>
            <person name="Lopez G."/>
            <person name="Yakimov M.M."/>
            <person name="Ferrer M."/>
        </authorList>
    </citation>
    <scope>NUCLEOTIDE SEQUENCE</scope>
</reference>
<dbReference type="AlphaFoldDB" id="J9FR93"/>
<proteinExistence type="predicted"/>
<comment type="caution">
    <text evidence="1">The sequence shown here is derived from an EMBL/GenBank/DDBJ whole genome shotgun (WGS) entry which is preliminary data.</text>
</comment>
<name>J9FR93_9ZZZZ</name>
<sequence length="54" mass="5555">MPCFAISPCAATTASASATAVFWICPSALPRETTSAPYAITKSDTAGSLWDGMQ</sequence>
<dbReference type="EMBL" id="AMCI01007780">
    <property type="protein sequence ID" value="EJW92062.1"/>
    <property type="molecule type" value="Genomic_DNA"/>
</dbReference>